<feature type="compositionally biased region" description="Basic and acidic residues" evidence="1">
    <location>
        <begin position="67"/>
        <end position="77"/>
    </location>
</feature>
<feature type="compositionally biased region" description="Acidic residues" evidence="1">
    <location>
        <begin position="55"/>
        <end position="66"/>
    </location>
</feature>
<name>A0A8T1VH10_9STRA</name>
<reference evidence="2" key="1">
    <citation type="submission" date="2021-02" db="EMBL/GenBank/DDBJ databases">
        <authorList>
            <person name="Palmer J.M."/>
        </authorList>
    </citation>
    <scope>NUCLEOTIDE SEQUENCE</scope>
    <source>
        <strain evidence="2">SCRP734</strain>
    </source>
</reference>
<dbReference type="EMBL" id="JAGDFM010000344">
    <property type="protein sequence ID" value="KAG7379530.1"/>
    <property type="molecule type" value="Genomic_DNA"/>
</dbReference>
<proteinExistence type="predicted"/>
<organism evidence="2 3">
    <name type="scientific">Phytophthora pseudosyringae</name>
    <dbReference type="NCBI Taxonomy" id="221518"/>
    <lineage>
        <taxon>Eukaryota</taxon>
        <taxon>Sar</taxon>
        <taxon>Stramenopiles</taxon>
        <taxon>Oomycota</taxon>
        <taxon>Peronosporomycetes</taxon>
        <taxon>Peronosporales</taxon>
        <taxon>Peronosporaceae</taxon>
        <taxon>Phytophthora</taxon>
    </lineage>
</organism>
<feature type="region of interest" description="Disordered" evidence="1">
    <location>
        <begin position="1"/>
        <end position="77"/>
    </location>
</feature>
<keyword evidence="3" id="KW-1185">Reference proteome</keyword>
<evidence type="ECO:0000313" key="3">
    <source>
        <dbReference type="Proteomes" id="UP000694044"/>
    </source>
</evidence>
<evidence type="ECO:0000313" key="2">
    <source>
        <dbReference type="EMBL" id="KAG7379530.1"/>
    </source>
</evidence>
<protein>
    <submittedName>
        <fullName evidence="2">Uncharacterized protein</fullName>
    </submittedName>
</protein>
<sequence>MTTIFLKTMSPKRTNPALKRNENEQPERPTSSECSWPKMTITKLLQRDEAKAVDGDDETLELDSFDGGDKADDVMRP</sequence>
<accession>A0A8T1VH10</accession>
<comment type="caution">
    <text evidence="2">The sequence shown here is derived from an EMBL/GenBank/DDBJ whole genome shotgun (WGS) entry which is preliminary data.</text>
</comment>
<gene>
    <name evidence="2" type="ORF">PHYPSEUDO_008507</name>
</gene>
<dbReference type="Proteomes" id="UP000694044">
    <property type="component" value="Unassembled WGS sequence"/>
</dbReference>
<feature type="compositionally biased region" description="Basic and acidic residues" evidence="1">
    <location>
        <begin position="45"/>
        <end position="54"/>
    </location>
</feature>
<evidence type="ECO:0000256" key="1">
    <source>
        <dbReference type="SAM" id="MobiDB-lite"/>
    </source>
</evidence>
<dbReference type="AlphaFoldDB" id="A0A8T1VH10"/>